<reference evidence="1" key="1">
    <citation type="journal article" date="2023" name="Science">
        <title>Genome structures resolve the early diversification of teleost fishes.</title>
        <authorList>
            <person name="Parey E."/>
            <person name="Louis A."/>
            <person name="Montfort J."/>
            <person name="Bouchez O."/>
            <person name="Roques C."/>
            <person name="Iampietro C."/>
            <person name="Lluch J."/>
            <person name="Castinel A."/>
            <person name="Donnadieu C."/>
            <person name="Desvignes T."/>
            <person name="Floi Bucao C."/>
            <person name="Jouanno E."/>
            <person name="Wen M."/>
            <person name="Mejri S."/>
            <person name="Dirks R."/>
            <person name="Jansen H."/>
            <person name="Henkel C."/>
            <person name="Chen W.J."/>
            <person name="Zahm M."/>
            <person name="Cabau C."/>
            <person name="Klopp C."/>
            <person name="Thompson A.W."/>
            <person name="Robinson-Rechavi M."/>
            <person name="Braasch I."/>
            <person name="Lecointre G."/>
            <person name="Bobe J."/>
            <person name="Postlethwait J.H."/>
            <person name="Berthelot C."/>
            <person name="Roest Crollius H."/>
            <person name="Guiguen Y."/>
        </authorList>
    </citation>
    <scope>NUCLEOTIDE SEQUENCE</scope>
    <source>
        <strain evidence="1">WJC10195</strain>
    </source>
</reference>
<dbReference type="EMBL" id="JAINUF010000024">
    <property type="protein sequence ID" value="KAJ8332883.1"/>
    <property type="molecule type" value="Genomic_DNA"/>
</dbReference>
<accession>A0A9Q1E5Z2</accession>
<evidence type="ECO:0000313" key="1">
    <source>
        <dbReference type="EMBL" id="KAJ8332883.1"/>
    </source>
</evidence>
<gene>
    <name evidence="1" type="ORF">SKAU_G00417790</name>
</gene>
<keyword evidence="2" id="KW-1185">Reference proteome</keyword>
<dbReference type="Proteomes" id="UP001152622">
    <property type="component" value="Chromosome 24"/>
</dbReference>
<name>A0A9Q1E5Z2_SYNKA</name>
<protein>
    <submittedName>
        <fullName evidence="1">Uncharacterized protein</fullName>
    </submittedName>
</protein>
<sequence length="69" mass="7624">MLVQSPQLSSSLATLQLFLSGRSYLLYYGYGSRFLWDSASSNRTYLSSATPPSPAEFSRLPTFVIGQLP</sequence>
<dbReference type="AlphaFoldDB" id="A0A9Q1E5Z2"/>
<organism evidence="1 2">
    <name type="scientific">Synaphobranchus kaupii</name>
    <name type="common">Kaup's arrowtooth eel</name>
    <dbReference type="NCBI Taxonomy" id="118154"/>
    <lineage>
        <taxon>Eukaryota</taxon>
        <taxon>Metazoa</taxon>
        <taxon>Chordata</taxon>
        <taxon>Craniata</taxon>
        <taxon>Vertebrata</taxon>
        <taxon>Euteleostomi</taxon>
        <taxon>Actinopterygii</taxon>
        <taxon>Neopterygii</taxon>
        <taxon>Teleostei</taxon>
        <taxon>Anguilliformes</taxon>
        <taxon>Synaphobranchidae</taxon>
        <taxon>Synaphobranchus</taxon>
    </lineage>
</organism>
<evidence type="ECO:0000313" key="2">
    <source>
        <dbReference type="Proteomes" id="UP001152622"/>
    </source>
</evidence>
<proteinExistence type="predicted"/>
<comment type="caution">
    <text evidence="1">The sequence shown here is derived from an EMBL/GenBank/DDBJ whole genome shotgun (WGS) entry which is preliminary data.</text>
</comment>